<evidence type="ECO:0000256" key="2">
    <source>
        <dbReference type="SAM" id="MobiDB-lite"/>
    </source>
</evidence>
<keyword evidence="1" id="KW-0238">DNA-binding</keyword>
<keyword evidence="5" id="KW-1185">Reference proteome</keyword>
<dbReference type="SUPFAM" id="SSF46689">
    <property type="entry name" value="Homeodomain-like"/>
    <property type="match status" value="1"/>
</dbReference>
<evidence type="ECO:0000313" key="5">
    <source>
        <dbReference type="Proteomes" id="UP001501407"/>
    </source>
</evidence>
<dbReference type="Pfam" id="PF13977">
    <property type="entry name" value="TetR_C_6"/>
    <property type="match status" value="1"/>
</dbReference>
<comment type="caution">
    <text evidence="4">The sequence shown here is derived from an EMBL/GenBank/DDBJ whole genome shotgun (WGS) entry which is preliminary data.</text>
</comment>
<dbReference type="Proteomes" id="UP001501407">
    <property type="component" value="Unassembled WGS sequence"/>
</dbReference>
<dbReference type="PANTHER" id="PTHR30055">
    <property type="entry name" value="HTH-TYPE TRANSCRIPTIONAL REGULATOR RUTR"/>
    <property type="match status" value="1"/>
</dbReference>
<dbReference type="EMBL" id="BAABKZ010000001">
    <property type="protein sequence ID" value="GAA5088310.1"/>
    <property type="molecule type" value="Genomic_DNA"/>
</dbReference>
<feature type="domain" description="BetI-type transcriptional repressor C-terminal" evidence="3">
    <location>
        <begin position="81"/>
        <end position="186"/>
    </location>
</feature>
<dbReference type="RefSeq" id="WP_194412885.1">
    <property type="nucleotide sequence ID" value="NZ_BAABKZ010000001.1"/>
</dbReference>
<dbReference type="InterPro" id="IPR050109">
    <property type="entry name" value="HTH-type_TetR-like_transc_reg"/>
</dbReference>
<dbReference type="InterPro" id="IPR039538">
    <property type="entry name" value="BetI_C"/>
</dbReference>
<feature type="compositionally biased region" description="Basic and acidic residues" evidence="2">
    <location>
        <begin position="199"/>
        <end position="208"/>
    </location>
</feature>
<evidence type="ECO:0000313" key="4">
    <source>
        <dbReference type="EMBL" id="GAA5088310.1"/>
    </source>
</evidence>
<dbReference type="InterPro" id="IPR036271">
    <property type="entry name" value="Tet_transcr_reg_TetR-rel_C_sf"/>
</dbReference>
<dbReference type="Gene3D" id="1.10.357.10">
    <property type="entry name" value="Tetracycline Repressor, domain 2"/>
    <property type="match status" value="1"/>
</dbReference>
<evidence type="ECO:0000256" key="1">
    <source>
        <dbReference type="ARBA" id="ARBA00023125"/>
    </source>
</evidence>
<dbReference type="InterPro" id="IPR009057">
    <property type="entry name" value="Homeodomain-like_sf"/>
</dbReference>
<evidence type="ECO:0000259" key="3">
    <source>
        <dbReference type="Pfam" id="PF13977"/>
    </source>
</evidence>
<gene>
    <name evidence="4" type="ORF">GCM10025760_10590</name>
</gene>
<protein>
    <recommendedName>
        <fullName evidence="3">BetI-type transcriptional repressor C-terminal domain-containing protein</fullName>
    </recommendedName>
</protein>
<feature type="compositionally biased region" description="Polar residues" evidence="2">
    <location>
        <begin position="184"/>
        <end position="197"/>
    </location>
</feature>
<accession>A0ABP9M259</accession>
<proteinExistence type="predicted"/>
<feature type="region of interest" description="Disordered" evidence="2">
    <location>
        <begin position="183"/>
        <end position="208"/>
    </location>
</feature>
<name>A0ABP9M259_9MICO</name>
<reference evidence="5" key="1">
    <citation type="journal article" date="2019" name="Int. J. Syst. Evol. Microbiol.">
        <title>The Global Catalogue of Microorganisms (GCM) 10K type strain sequencing project: providing services to taxonomists for standard genome sequencing and annotation.</title>
        <authorList>
            <consortium name="The Broad Institute Genomics Platform"/>
            <consortium name="The Broad Institute Genome Sequencing Center for Infectious Disease"/>
            <person name="Wu L."/>
            <person name="Ma J."/>
        </authorList>
    </citation>
    <scope>NUCLEOTIDE SEQUENCE [LARGE SCALE GENOMIC DNA]</scope>
    <source>
        <strain evidence="5">JCM 18959</strain>
    </source>
</reference>
<dbReference type="PANTHER" id="PTHR30055:SF226">
    <property type="entry name" value="HTH-TYPE TRANSCRIPTIONAL REGULATOR PKSA"/>
    <property type="match status" value="1"/>
</dbReference>
<organism evidence="4 5">
    <name type="scientific">Microbacterium yannicii</name>
    <dbReference type="NCBI Taxonomy" id="671622"/>
    <lineage>
        <taxon>Bacteria</taxon>
        <taxon>Bacillati</taxon>
        <taxon>Actinomycetota</taxon>
        <taxon>Actinomycetes</taxon>
        <taxon>Micrococcales</taxon>
        <taxon>Microbacteriaceae</taxon>
        <taxon>Microbacterium</taxon>
    </lineage>
</organism>
<sequence>MPREVDADQRLADIAAATIRVARSGGSHAVTIRSVAKELGGSTTLVTNYLPSRAALILNALDHGRDRWQTTLEASLAAAAPEDRFAAVIEWSLTTGPDEPVLRALILEIVANADREPDLRAALHRETADFQRGLLKEARRAGYADPEHVAGLAYLLVRGSYVASSEDPARWDEPQLRHVIHATLSAQPRMSDSTATSAREPESHQRTT</sequence>
<dbReference type="SUPFAM" id="SSF48498">
    <property type="entry name" value="Tetracyclin repressor-like, C-terminal domain"/>
    <property type="match status" value="1"/>
</dbReference>